<dbReference type="Gene3D" id="1.10.10.10">
    <property type="entry name" value="Winged helix-like DNA-binding domain superfamily/Winged helix DNA-binding domain"/>
    <property type="match status" value="1"/>
</dbReference>
<evidence type="ECO:0000256" key="1">
    <source>
        <dbReference type="ARBA" id="ARBA00023015"/>
    </source>
</evidence>
<dbReference type="PRINTS" id="PR00598">
    <property type="entry name" value="HTHMARR"/>
</dbReference>
<dbReference type="Pfam" id="PF12802">
    <property type="entry name" value="MarR_2"/>
    <property type="match status" value="1"/>
</dbReference>
<name>F2JRU8_CELLD</name>
<dbReference type="STRING" id="642492.Clole_3441"/>
<keyword evidence="1" id="KW-0805">Transcription regulation</keyword>
<dbReference type="GO" id="GO:0003700">
    <property type="term" value="F:DNA-binding transcription factor activity"/>
    <property type="evidence" value="ECO:0007669"/>
    <property type="project" value="InterPro"/>
</dbReference>
<dbReference type="SUPFAM" id="SSF46785">
    <property type="entry name" value="Winged helix' DNA-binding domain"/>
    <property type="match status" value="1"/>
</dbReference>
<evidence type="ECO:0000259" key="4">
    <source>
        <dbReference type="PROSITE" id="PS50995"/>
    </source>
</evidence>
<evidence type="ECO:0000256" key="2">
    <source>
        <dbReference type="ARBA" id="ARBA00023125"/>
    </source>
</evidence>
<keyword evidence="6" id="KW-1185">Reference proteome</keyword>
<dbReference type="eggNOG" id="COG1846">
    <property type="taxonomic scope" value="Bacteria"/>
</dbReference>
<dbReference type="EMBL" id="CP002582">
    <property type="protein sequence ID" value="ADZ85128.1"/>
    <property type="molecule type" value="Genomic_DNA"/>
</dbReference>
<evidence type="ECO:0000313" key="6">
    <source>
        <dbReference type="Proteomes" id="UP000008467"/>
    </source>
</evidence>
<dbReference type="KEGG" id="cle:Clole_3441"/>
<evidence type="ECO:0000313" key="5">
    <source>
        <dbReference type="EMBL" id="ADZ85128.1"/>
    </source>
</evidence>
<sequence>MEQEMRIGILLKMINNIYERTFNNKISEINLTTAQCDLLGFLHENEGKEVNPIDIEKRFNLKRPTVTGLLKRLEEKGFIRVAPSIKDNRYKQIILTSKAQGYHQEMLAGLKEMENQLYQGISEEEKQELIGILNRMLKNMSL</sequence>
<dbReference type="GO" id="GO:0003677">
    <property type="term" value="F:DNA binding"/>
    <property type="evidence" value="ECO:0007669"/>
    <property type="project" value="UniProtKB-KW"/>
</dbReference>
<dbReference type="Proteomes" id="UP000008467">
    <property type="component" value="Chromosome"/>
</dbReference>
<evidence type="ECO:0000256" key="3">
    <source>
        <dbReference type="ARBA" id="ARBA00023163"/>
    </source>
</evidence>
<feature type="domain" description="HTH marR-type" evidence="4">
    <location>
        <begin position="4"/>
        <end position="138"/>
    </location>
</feature>
<keyword evidence="2" id="KW-0238">DNA-binding</keyword>
<accession>F2JRU8</accession>
<protein>
    <submittedName>
        <fullName evidence="5">Regulatory protein MarR</fullName>
    </submittedName>
</protein>
<dbReference type="InterPro" id="IPR000835">
    <property type="entry name" value="HTH_MarR-typ"/>
</dbReference>
<dbReference type="SMART" id="SM00347">
    <property type="entry name" value="HTH_MARR"/>
    <property type="match status" value="1"/>
</dbReference>
<dbReference type="PANTHER" id="PTHR42756">
    <property type="entry name" value="TRANSCRIPTIONAL REGULATOR, MARR"/>
    <property type="match status" value="1"/>
</dbReference>
<dbReference type="HOGENOM" id="CLU_083287_29_2_9"/>
<dbReference type="PROSITE" id="PS50995">
    <property type="entry name" value="HTH_MARR_2"/>
    <property type="match status" value="1"/>
</dbReference>
<gene>
    <name evidence="5" type="ordered locus">Clole_3441</name>
</gene>
<keyword evidence="3" id="KW-0804">Transcription</keyword>
<dbReference type="PANTHER" id="PTHR42756:SF1">
    <property type="entry name" value="TRANSCRIPTIONAL REPRESSOR OF EMRAB OPERON"/>
    <property type="match status" value="1"/>
</dbReference>
<reference evidence="5 6" key="1">
    <citation type="journal article" date="2011" name="J. Bacteriol.">
        <title>Complete genome sequence of the cellulose-degrading bacterium Cellulosilyticum lentocellum.</title>
        <authorList>
            <consortium name="US DOE Joint Genome Institute"/>
            <person name="Miller D.A."/>
            <person name="Suen G."/>
            <person name="Bruce D."/>
            <person name="Copeland A."/>
            <person name="Cheng J.F."/>
            <person name="Detter C."/>
            <person name="Goodwin L.A."/>
            <person name="Han C.S."/>
            <person name="Hauser L.J."/>
            <person name="Land M.L."/>
            <person name="Lapidus A."/>
            <person name="Lucas S."/>
            <person name="Meincke L."/>
            <person name="Pitluck S."/>
            <person name="Tapia R."/>
            <person name="Teshima H."/>
            <person name="Woyke T."/>
            <person name="Fox B.G."/>
            <person name="Angert E.R."/>
            <person name="Currie C.R."/>
        </authorList>
    </citation>
    <scope>NUCLEOTIDE SEQUENCE [LARGE SCALE GENOMIC DNA]</scope>
    <source>
        <strain evidence="6">ATCC 49066 / DSM 5427 / NCIMB 11756 / RHM5</strain>
    </source>
</reference>
<dbReference type="InterPro" id="IPR036390">
    <property type="entry name" value="WH_DNA-bd_sf"/>
</dbReference>
<organism evidence="5 6">
    <name type="scientific">Cellulosilyticum lentocellum (strain ATCC 49066 / DSM 5427 / NCIMB 11756 / RHM5)</name>
    <name type="common">Clostridium lentocellum</name>
    <dbReference type="NCBI Taxonomy" id="642492"/>
    <lineage>
        <taxon>Bacteria</taxon>
        <taxon>Bacillati</taxon>
        <taxon>Bacillota</taxon>
        <taxon>Clostridia</taxon>
        <taxon>Lachnospirales</taxon>
        <taxon>Cellulosilyticaceae</taxon>
        <taxon>Cellulosilyticum</taxon>
    </lineage>
</organism>
<proteinExistence type="predicted"/>
<dbReference type="InterPro" id="IPR036388">
    <property type="entry name" value="WH-like_DNA-bd_sf"/>
</dbReference>
<dbReference type="RefSeq" id="WP_013658404.1">
    <property type="nucleotide sequence ID" value="NC_015275.1"/>
</dbReference>
<dbReference type="AlphaFoldDB" id="F2JRU8"/>